<evidence type="ECO:0000313" key="1">
    <source>
        <dbReference type="EMBL" id="KRN05193.1"/>
    </source>
</evidence>
<dbReference type="EMBL" id="AYZF01000017">
    <property type="protein sequence ID" value="KRN05193.1"/>
    <property type="molecule type" value="Genomic_DNA"/>
</dbReference>
<reference evidence="1 2" key="1">
    <citation type="journal article" date="2015" name="Genome Announc.">
        <title>Expanding the biotechnology potential of lactobacilli through comparative genomics of 213 strains and associated genera.</title>
        <authorList>
            <person name="Sun Z."/>
            <person name="Harris H.M."/>
            <person name="McCann A."/>
            <person name="Guo C."/>
            <person name="Argimon S."/>
            <person name="Zhang W."/>
            <person name="Yang X."/>
            <person name="Jeffery I.B."/>
            <person name="Cooney J.C."/>
            <person name="Kagawa T.F."/>
            <person name="Liu W."/>
            <person name="Song Y."/>
            <person name="Salvetti E."/>
            <person name="Wrobel A."/>
            <person name="Rasinkangas P."/>
            <person name="Parkhill J."/>
            <person name="Rea M.C."/>
            <person name="O'Sullivan O."/>
            <person name="Ritari J."/>
            <person name="Douillard F.P."/>
            <person name="Paul Ross R."/>
            <person name="Yang R."/>
            <person name="Briner A.E."/>
            <person name="Felis G.E."/>
            <person name="de Vos W.M."/>
            <person name="Barrangou R."/>
            <person name="Klaenhammer T.R."/>
            <person name="Caufield P.W."/>
            <person name="Cui Y."/>
            <person name="Zhang H."/>
            <person name="O'Toole P.W."/>
        </authorList>
    </citation>
    <scope>NUCLEOTIDE SEQUENCE [LARGE SCALE GENOMIC DNA]</scope>
    <source>
        <strain evidence="1 2">DSM 21376</strain>
    </source>
</reference>
<protein>
    <submittedName>
        <fullName evidence="1">Uncharacterized protein</fullName>
    </submittedName>
</protein>
<dbReference type="PATRIC" id="fig|1423806.3.peg.1768"/>
<accession>A0A023CTY6</accession>
<dbReference type="STRING" id="1423806.FD15_GL001738"/>
<gene>
    <name evidence="1" type="ORF">FD15_GL001738</name>
</gene>
<dbReference type="RefSeq" id="WP_034986564.1">
    <property type="nucleotide sequence ID" value="NZ_AYZF01000017.1"/>
</dbReference>
<proteinExistence type="predicted"/>
<sequence length="94" mass="10358">MRLADFELSLANLKNNFQIFFESQGQLLPIVSIKRMTQGVVLSAVPVGTPLTLEQLSKGFLSLTDDHAQVLIASAGQEHLVFGYRLTQTKILIS</sequence>
<organism evidence="1 2">
    <name type="scientific">Liquorilactobacillus sucicola DSM 21376 = JCM 15457</name>
    <dbReference type="NCBI Taxonomy" id="1423806"/>
    <lineage>
        <taxon>Bacteria</taxon>
        <taxon>Bacillati</taxon>
        <taxon>Bacillota</taxon>
        <taxon>Bacilli</taxon>
        <taxon>Lactobacillales</taxon>
        <taxon>Lactobacillaceae</taxon>
        <taxon>Liquorilactobacillus</taxon>
    </lineage>
</organism>
<keyword evidence="2" id="KW-1185">Reference proteome</keyword>
<evidence type="ECO:0000313" key="2">
    <source>
        <dbReference type="Proteomes" id="UP000050961"/>
    </source>
</evidence>
<dbReference type="AlphaFoldDB" id="A0A023CTY6"/>
<name>A0A023CTY6_9LACO</name>
<dbReference type="Proteomes" id="UP000050961">
    <property type="component" value="Unassembled WGS sequence"/>
</dbReference>
<dbReference type="OrthoDB" id="2249034at2"/>
<comment type="caution">
    <text evidence="1">The sequence shown here is derived from an EMBL/GenBank/DDBJ whole genome shotgun (WGS) entry which is preliminary data.</text>
</comment>